<sequence length="174" mass="19817">MDKEGYKPDTSCTLQNVDEEMKIESLKYHSERLAIAFALINTPEGSPIIIMKNLRLWCHTAIKVISKLVGREITVRDSSRRELNYWELPRFADFLNVLDQFMGDYSGGGSGSLYGQDISNGLFEVDSANTLLNQPVVELEAVWLARYQLSSLLCMVKCQDDRLTQDNLMRRGMT</sequence>
<gene>
    <name evidence="3" type="ORF">HAX54_025869</name>
</gene>
<keyword evidence="4" id="KW-1185">Reference proteome</keyword>
<comment type="caution">
    <text evidence="3">The sequence shown here is derived from an EMBL/GenBank/DDBJ whole genome shotgun (WGS) entry which is preliminary data.</text>
</comment>
<accession>A0ABS8V2F3</accession>
<dbReference type="InterPro" id="IPR032867">
    <property type="entry name" value="DYW_dom"/>
</dbReference>
<name>A0ABS8V2F3_DATST</name>
<dbReference type="Pfam" id="PF14432">
    <property type="entry name" value="DYW_deaminase"/>
    <property type="match status" value="1"/>
</dbReference>
<feature type="domain" description="DYW" evidence="2">
    <location>
        <begin position="5"/>
        <end position="80"/>
    </location>
</feature>
<dbReference type="EMBL" id="JACEIK010003142">
    <property type="protein sequence ID" value="MCD9640516.1"/>
    <property type="molecule type" value="Genomic_DNA"/>
</dbReference>
<dbReference type="Proteomes" id="UP000823775">
    <property type="component" value="Unassembled WGS sequence"/>
</dbReference>
<evidence type="ECO:0000313" key="4">
    <source>
        <dbReference type="Proteomes" id="UP000823775"/>
    </source>
</evidence>
<proteinExistence type="inferred from homology"/>
<evidence type="ECO:0000256" key="1">
    <source>
        <dbReference type="ARBA" id="ARBA00006643"/>
    </source>
</evidence>
<protein>
    <recommendedName>
        <fullName evidence="2">DYW domain-containing protein</fullName>
    </recommendedName>
</protein>
<reference evidence="3 4" key="1">
    <citation type="journal article" date="2021" name="BMC Genomics">
        <title>Datura genome reveals duplications of psychoactive alkaloid biosynthetic genes and high mutation rate following tissue culture.</title>
        <authorList>
            <person name="Rajewski A."/>
            <person name="Carter-House D."/>
            <person name="Stajich J."/>
            <person name="Litt A."/>
        </authorList>
    </citation>
    <scope>NUCLEOTIDE SEQUENCE [LARGE SCALE GENOMIC DNA]</scope>
    <source>
        <strain evidence="3">AR-01</strain>
    </source>
</reference>
<evidence type="ECO:0000313" key="3">
    <source>
        <dbReference type="EMBL" id="MCD9640516.1"/>
    </source>
</evidence>
<organism evidence="3 4">
    <name type="scientific">Datura stramonium</name>
    <name type="common">Jimsonweed</name>
    <name type="synonym">Common thornapple</name>
    <dbReference type="NCBI Taxonomy" id="4076"/>
    <lineage>
        <taxon>Eukaryota</taxon>
        <taxon>Viridiplantae</taxon>
        <taxon>Streptophyta</taxon>
        <taxon>Embryophyta</taxon>
        <taxon>Tracheophyta</taxon>
        <taxon>Spermatophyta</taxon>
        <taxon>Magnoliopsida</taxon>
        <taxon>eudicotyledons</taxon>
        <taxon>Gunneridae</taxon>
        <taxon>Pentapetalae</taxon>
        <taxon>asterids</taxon>
        <taxon>lamiids</taxon>
        <taxon>Solanales</taxon>
        <taxon>Solanaceae</taxon>
        <taxon>Solanoideae</taxon>
        <taxon>Datureae</taxon>
        <taxon>Datura</taxon>
    </lineage>
</organism>
<comment type="similarity">
    <text evidence="1">Belongs to the PPR family. PCMP-H subfamily.</text>
</comment>
<evidence type="ECO:0000259" key="2">
    <source>
        <dbReference type="Pfam" id="PF14432"/>
    </source>
</evidence>